<keyword evidence="1" id="KW-0812">Transmembrane</keyword>
<reference evidence="3" key="1">
    <citation type="submission" date="2016-11" db="UniProtKB">
        <authorList>
            <consortium name="WormBaseParasite"/>
        </authorList>
    </citation>
    <scope>IDENTIFICATION</scope>
</reference>
<dbReference type="WBParaSite" id="maker-unitig_37760-snap-gene-0.3-mRNA-1">
    <property type="protein sequence ID" value="maker-unitig_37760-snap-gene-0.3-mRNA-1"/>
    <property type="gene ID" value="maker-unitig_37760-snap-gene-0.3"/>
</dbReference>
<name>A0A1I8FJQ5_9PLAT</name>
<protein>
    <submittedName>
        <fullName evidence="3">Syntaxin-6_N domain-containing protein</fullName>
    </submittedName>
</protein>
<keyword evidence="1" id="KW-1133">Transmembrane helix</keyword>
<keyword evidence="1" id="KW-0472">Membrane</keyword>
<evidence type="ECO:0000313" key="2">
    <source>
        <dbReference type="Proteomes" id="UP000095280"/>
    </source>
</evidence>
<sequence length="250" mass="26996">RTPKNRGKRRDSPADLRNLAHDVIRGDFGQVRAAGNAPTARRTVLMLVADAPETPVHTEKVHLVLILRWAQTPRRLTQTATRLRTLAARRGPPAAAGAAVVRCKVAAERQRRHSADGGRRGLEAGNAPSTCCTCSGSEGSMSARSTETRRGRGCSDWRIARVERASDLARLSGHSELASYIEREMRLVVNAHGEISGLTAQEERDRLELQRLAKSGDSAGLRASGDPRRIATCLTVLGVTALMLAAGTDR</sequence>
<organism evidence="2 3">
    <name type="scientific">Macrostomum lignano</name>
    <dbReference type="NCBI Taxonomy" id="282301"/>
    <lineage>
        <taxon>Eukaryota</taxon>
        <taxon>Metazoa</taxon>
        <taxon>Spiralia</taxon>
        <taxon>Lophotrochozoa</taxon>
        <taxon>Platyhelminthes</taxon>
        <taxon>Rhabditophora</taxon>
        <taxon>Macrostomorpha</taxon>
        <taxon>Macrostomida</taxon>
        <taxon>Macrostomidae</taxon>
        <taxon>Macrostomum</taxon>
    </lineage>
</organism>
<dbReference type="AlphaFoldDB" id="A0A1I8FJQ5"/>
<dbReference type="Proteomes" id="UP000095280">
    <property type="component" value="Unplaced"/>
</dbReference>
<proteinExistence type="predicted"/>
<keyword evidence="2" id="KW-1185">Reference proteome</keyword>
<evidence type="ECO:0000313" key="3">
    <source>
        <dbReference type="WBParaSite" id="maker-unitig_37760-snap-gene-0.3-mRNA-1"/>
    </source>
</evidence>
<feature type="transmembrane region" description="Helical" evidence="1">
    <location>
        <begin position="230"/>
        <end position="248"/>
    </location>
</feature>
<evidence type="ECO:0000256" key="1">
    <source>
        <dbReference type="SAM" id="Phobius"/>
    </source>
</evidence>
<accession>A0A1I8FJQ5</accession>